<dbReference type="KEGG" id="goe:114828183"/>
<accession>A0AAJ7WHA0</accession>
<evidence type="ECO:0000313" key="10">
    <source>
        <dbReference type="RefSeq" id="XP_028967051.1"/>
    </source>
</evidence>
<keyword evidence="2 6" id="KW-0479">Metal-binding</keyword>
<dbReference type="GO" id="GO:0046872">
    <property type="term" value="F:metal ion binding"/>
    <property type="evidence" value="ECO:0007669"/>
    <property type="project" value="UniProtKB-KW"/>
</dbReference>
<organism evidence="9 10">
    <name type="scientific">Galendromus occidentalis</name>
    <name type="common">western predatory mite</name>
    <dbReference type="NCBI Taxonomy" id="34638"/>
    <lineage>
        <taxon>Eukaryota</taxon>
        <taxon>Metazoa</taxon>
        <taxon>Ecdysozoa</taxon>
        <taxon>Arthropoda</taxon>
        <taxon>Chelicerata</taxon>
        <taxon>Arachnida</taxon>
        <taxon>Acari</taxon>
        <taxon>Parasitiformes</taxon>
        <taxon>Mesostigmata</taxon>
        <taxon>Gamasina</taxon>
        <taxon>Phytoseioidea</taxon>
        <taxon>Phytoseiidae</taxon>
        <taxon>Typhlodrominae</taxon>
        <taxon>Galendromus</taxon>
    </lineage>
</organism>
<feature type="region of interest" description="Disordered" evidence="7">
    <location>
        <begin position="1"/>
        <end position="23"/>
    </location>
</feature>
<reference evidence="10" key="1">
    <citation type="submission" date="2025-08" db="UniProtKB">
        <authorList>
            <consortium name="RefSeq"/>
        </authorList>
    </citation>
    <scope>IDENTIFICATION</scope>
</reference>
<feature type="domain" description="DM" evidence="8">
    <location>
        <begin position="26"/>
        <end position="73"/>
    </location>
</feature>
<dbReference type="PANTHER" id="PTHR12322:SF118">
    <property type="entry name" value="DM DOMAIN-CONTAINING PROTEIN"/>
    <property type="match status" value="1"/>
</dbReference>
<keyword evidence="5 6" id="KW-0539">Nucleus</keyword>
<keyword evidence="4 6" id="KW-0238">DNA-binding</keyword>
<dbReference type="FunFam" id="4.10.1040.10:FF:000001">
    <property type="entry name" value="doublesex- and mab-3-related transcription factor 1"/>
    <property type="match status" value="1"/>
</dbReference>
<dbReference type="SUPFAM" id="SSF82927">
    <property type="entry name" value="Cysteine-rich DNA binding domain, (DM domain)"/>
    <property type="match status" value="1"/>
</dbReference>
<dbReference type="Pfam" id="PF03474">
    <property type="entry name" value="DMA"/>
    <property type="match status" value="1"/>
</dbReference>
<evidence type="ECO:0000256" key="2">
    <source>
        <dbReference type="ARBA" id="ARBA00022723"/>
    </source>
</evidence>
<comment type="similarity">
    <text evidence="1">Belongs to the DMRT family.</text>
</comment>
<dbReference type="InterPro" id="IPR026607">
    <property type="entry name" value="DMRT"/>
</dbReference>
<evidence type="ECO:0000313" key="9">
    <source>
        <dbReference type="Proteomes" id="UP000694867"/>
    </source>
</evidence>
<evidence type="ECO:0000256" key="4">
    <source>
        <dbReference type="ARBA" id="ARBA00023125"/>
    </source>
</evidence>
<name>A0AAJ7WHA0_9ACAR</name>
<dbReference type="Proteomes" id="UP000694867">
    <property type="component" value="Unplaced"/>
</dbReference>
<dbReference type="Pfam" id="PF00751">
    <property type="entry name" value="DM"/>
    <property type="match status" value="1"/>
</dbReference>
<proteinExistence type="inferred from homology"/>
<dbReference type="AlphaFoldDB" id="A0AAJ7WHA0"/>
<dbReference type="GO" id="GO:0000978">
    <property type="term" value="F:RNA polymerase II cis-regulatory region sequence-specific DNA binding"/>
    <property type="evidence" value="ECO:0007669"/>
    <property type="project" value="TreeGrafter"/>
</dbReference>
<dbReference type="InterPro" id="IPR005173">
    <property type="entry name" value="DMA"/>
</dbReference>
<evidence type="ECO:0000256" key="1">
    <source>
        <dbReference type="ARBA" id="ARBA00006834"/>
    </source>
</evidence>
<dbReference type="InterPro" id="IPR036407">
    <property type="entry name" value="DM_DNA-bd_sf"/>
</dbReference>
<evidence type="ECO:0000256" key="5">
    <source>
        <dbReference type="ARBA" id="ARBA00023242"/>
    </source>
</evidence>
<dbReference type="RefSeq" id="XP_028967051.1">
    <property type="nucleotide sequence ID" value="XM_029111218.1"/>
</dbReference>
<evidence type="ECO:0000256" key="7">
    <source>
        <dbReference type="SAM" id="MobiDB-lite"/>
    </source>
</evidence>
<dbReference type="GO" id="GO:0007548">
    <property type="term" value="P:sex differentiation"/>
    <property type="evidence" value="ECO:0007669"/>
    <property type="project" value="TreeGrafter"/>
</dbReference>
<keyword evidence="9" id="KW-1185">Reference proteome</keyword>
<dbReference type="Gene3D" id="4.10.1040.10">
    <property type="entry name" value="DM DNA-binding domain"/>
    <property type="match status" value="1"/>
</dbReference>
<evidence type="ECO:0000256" key="3">
    <source>
        <dbReference type="ARBA" id="ARBA00022833"/>
    </source>
</evidence>
<dbReference type="InterPro" id="IPR001275">
    <property type="entry name" value="DM_DNA-bd"/>
</dbReference>
<dbReference type="SMART" id="SM00301">
    <property type="entry name" value="DM"/>
    <property type="match status" value="1"/>
</dbReference>
<dbReference type="GeneID" id="114828183"/>
<dbReference type="GO" id="GO:0000981">
    <property type="term" value="F:DNA-binding transcription factor activity, RNA polymerase II-specific"/>
    <property type="evidence" value="ECO:0007669"/>
    <property type="project" value="TreeGrafter"/>
</dbReference>
<sequence length="319" mass="34581">MADADAIRSGGATTPPGEKGVRRPKCARCRNHGVISWLKGHSRHCQFRDCACAKCNLIAERQRIMAAQVALKRQQAAEDAIALGLRAVATGSSLEYLPPGPIFGLPLAANAVSAKKAQMQQQRRKTLEGEDGATTTAESVKSDTESECTVSDTESKRARLSDTQSPPVASSSSPPPSLHVDSTTPQIGDQLAILQRLIPHQKPTSLQLLLQSFNNDLGKALEYIWKCESSLQVPLTEEVQNSTSSSRSAFRPLWNPLLPRLELQSYPIFPSGLTYLNCPPGCSQCPPPFFPLLTPPVPNMDVDKWSSAENAVKRDPSSD</sequence>
<comment type="subcellular location">
    <subcellularLocation>
        <location evidence="6">Nucleus</location>
    </subcellularLocation>
</comment>
<keyword evidence="3 6" id="KW-0862">Zinc</keyword>
<dbReference type="GO" id="GO:0005634">
    <property type="term" value="C:nucleus"/>
    <property type="evidence" value="ECO:0007669"/>
    <property type="project" value="UniProtKB-SubCell"/>
</dbReference>
<evidence type="ECO:0000256" key="6">
    <source>
        <dbReference type="PROSITE-ProRule" id="PRU00070"/>
    </source>
</evidence>
<dbReference type="PANTHER" id="PTHR12322">
    <property type="entry name" value="DOUBLESEX AND MAB-3 RELATED TRANSCRIPTION FACTOR DMRT"/>
    <property type="match status" value="1"/>
</dbReference>
<dbReference type="PROSITE" id="PS40000">
    <property type="entry name" value="DM_1"/>
    <property type="match status" value="1"/>
</dbReference>
<gene>
    <name evidence="10" type="primary">LOC114828183</name>
</gene>
<protein>
    <submittedName>
        <fullName evidence="10">Doublesex- and mab-3-related transcription factor 3a-like</fullName>
    </submittedName>
</protein>
<dbReference type="PROSITE" id="PS50809">
    <property type="entry name" value="DM_2"/>
    <property type="match status" value="1"/>
</dbReference>
<feature type="region of interest" description="Disordered" evidence="7">
    <location>
        <begin position="124"/>
        <end position="184"/>
    </location>
</feature>
<feature type="DNA-binding region" description="DM" evidence="6">
    <location>
        <begin position="26"/>
        <end position="73"/>
    </location>
</feature>
<evidence type="ECO:0000259" key="8">
    <source>
        <dbReference type="PROSITE" id="PS50809"/>
    </source>
</evidence>